<dbReference type="Pfam" id="PF02174">
    <property type="entry name" value="IRS"/>
    <property type="match status" value="1"/>
</dbReference>
<dbReference type="PANTHER" id="PTHR19981">
    <property type="entry name" value="TALIN"/>
    <property type="match status" value="1"/>
</dbReference>
<dbReference type="InterPro" id="IPR011993">
    <property type="entry name" value="PH-like_dom_sf"/>
</dbReference>
<feature type="domain" description="IRS-type PTB" evidence="2">
    <location>
        <begin position="90"/>
        <end position="164"/>
    </location>
</feature>
<sequence length="297" mass="33180">VSNRNGPPNTKRTQSSLLSPFSSSSDFLPLNYASVKGAEEKIYAEHQKLKGYTRLQAQDSYISTTCASPAYNTVFFHCQEAKRKILRIQNTKLGPVLIGIGKDGAIRADFKTKEILDVWPYKVLKNWGYTENTFILEFDDRTYPLKTPQGRWMNALVDFHIESILGDMTTPPVTHQEMGGAVREEIVPVPHNRDDVDEMRAQAQQWRAELANGKPSTSSSPPSSPPTPHHLLLPPTPSSIPDEQQSLPAIREPADYEEVEFGGVPTPAAPLNSAAVYDVLRRDWEDDDAIYETPTES</sequence>
<evidence type="ECO:0000259" key="2">
    <source>
        <dbReference type="Pfam" id="PF02174"/>
    </source>
</evidence>
<dbReference type="GO" id="GO:0005925">
    <property type="term" value="C:focal adhesion"/>
    <property type="evidence" value="ECO:0007669"/>
    <property type="project" value="TreeGrafter"/>
</dbReference>
<dbReference type="SMART" id="SM01244">
    <property type="entry name" value="IRS"/>
    <property type="match status" value="1"/>
</dbReference>
<proteinExistence type="predicted"/>
<dbReference type="EMBL" id="CASHTH010004179">
    <property type="protein sequence ID" value="CAI8054447.1"/>
    <property type="molecule type" value="Genomic_DNA"/>
</dbReference>
<feature type="non-terminal residue" evidence="3">
    <location>
        <position position="1"/>
    </location>
</feature>
<dbReference type="InterPro" id="IPR002404">
    <property type="entry name" value="IRS_PTB"/>
</dbReference>
<dbReference type="Proteomes" id="UP001174909">
    <property type="component" value="Unassembled WGS sequence"/>
</dbReference>
<dbReference type="GO" id="GO:0005737">
    <property type="term" value="C:cytoplasm"/>
    <property type="evidence" value="ECO:0007669"/>
    <property type="project" value="TreeGrafter"/>
</dbReference>
<comment type="caution">
    <text evidence="3">The sequence shown here is derived from an EMBL/GenBank/DDBJ whole genome shotgun (WGS) entry which is preliminary data.</text>
</comment>
<gene>
    <name evidence="3" type="ORF">GBAR_LOCUS29714</name>
</gene>
<dbReference type="GO" id="GO:0098609">
    <property type="term" value="P:cell-cell adhesion"/>
    <property type="evidence" value="ECO:0007669"/>
    <property type="project" value="TreeGrafter"/>
</dbReference>
<dbReference type="SUPFAM" id="SSF50729">
    <property type="entry name" value="PH domain-like"/>
    <property type="match status" value="1"/>
</dbReference>
<feature type="region of interest" description="Disordered" evidence="1">
    <location>
        <begin position="210"/>
        <end position="271"/>
    </location>
</feature>
<reference evidence="3" key="1">
    <citation type="submission" date="2023-03" db="EMBL/GenBank/DDBJ databases">
        <authorList>
            <person name="Steffen K."/>
            <person name="Cardenas P."/>
        </authorList>
    </citation>
    <scope>NUCLEOTIDE SEQUENCE</scope>
</reference>
<dbReference type="Gene3D" id="2.30.29.30">
    <property type="entry name" value="Pleckstrin-homology domain (PH domain)/Phosphotyrosine-binding domain (PTB)"/>
    <property type="match status" value="1"/>
</dbReference>
<dbReference type="InterPro" id="IPR014352">
    <property type="entry name" value="FERM/acyl-CoA-bd_prot_sf"/>
</dbReference>
<dbReference type="PANTHER" id="PTHR19981:SF1">
    <property type="entry name" value="RHEA, ISOFORM B"/>
    <property type="match status" value="1"/>
</dbReference>
<organism evidence="3 4">
    <name type="scientific">Geodia barretti</name>
    <name type="common">Barrett's horny sponge</name>
    <dbReference type="NCBI Taxonomy" id="519541"/>
    <lineage>
        <taxon>Eukaryota</taxon>
        <taxon>Metazoa</taxon>
        <taxon>Porifera</taxon>
        <taxon>Demospongiae</taxon>
        <taxon>Heteroscleromorpha</taxon>
        <taxon>Tetractinellida</taxon>
        <taxon>Astrophorina</taxon>
        <taxon>Geodiidae</taxon>
        <taxon>Geodia</taxon>
    </lineage>
</organism>
<keyword evidence="4" id="KW-1185">Reference proteome</keyword>
<dbReference type="GO" id="GO:0005178">
    <property type="term" value="F:integrin binding"/>
    <property type="evidence" value="ECO:0007669"/>
    <property type="project" value="TreeGrafter"/>
</dbReference>
<evidence type="ECO:0000256" key="1">
    <source>
        <dbReference type="SAM" id="MobiDB-lite"/>
    </source>
</evidence>
<feature type="compositionally biased region" description="Pro residues" evidence="1">
    <location>
        <begin position="222"/>
        <end position="238"/>
    </location>
</feature>
<evidence type="ECO:0000313" key="4">
    <source>
        <dbReference type="Proteomes" id="UP001174909"/>
    </source>
</evidence>
<evidence type="ECO:0000313" key="3">
    <source>
        <dbReference type="EMBL" id="CAI8054447.1"/>
    </source>
</evidence>
<dbReference type="AlphaFoldDB" id="A0AA35XKJ4"/>
<dbReference type="GO" id="GO:0030036">
    <property type="term" value="P:actin cytoskeleton organization"/>
    <property type="evidence" value="ECO:0007669"/>
    <property type="project" value="TreeGrafter"/>
</dbReference>
<name>A0AA35XKJ4_GEOBA</name>
<dbReference type="GO" id="GO:0005886">
    <property type="term" value="C:plasma membrane"/>
    <property type="evidence" value="ECO:0007669"/>
    <property type="project" value="TreeGrafter"/>
</dbReference>
<protein>
    <submittedName>
        <fullName evidence="3">Talin-2</fullName>
    </submittedName>
</protein>
<dbReference type="InterPro" id="IPR035963">
    <property type="entry name" value="FERM_2"/>
</dbReference>
<dbReference type="Gene3D" id="1.20.80.10">
    <property type="match status" value="1"/>
</dbReference>
<accession>A0AA35XKJ4</accession>
<dbReference type="SUPFAM" id="SSF47031">
    <property type="entry name" value="Second domain of FERM"/>
    <property type="match status" value="1"/>
</dbReference>